<dbReference type="InterPro" id="IPR036465">
    <property type="entry name" value="vWFA_dom_sf"/>
</dbReference>
<organism evidence="1 2">
    <name type="scientific">Dactylosporangium cerinum</name>
    <dbReference type="NCBI Taxonomy" id="1434730"/>
    <lineage>
        <taxon>Bacteria</taxon>
        <taxon>Bacillati</taxon>
        <taxon>Actinomycetota</taxon>
        <taxon>Actinomycetes</taxon>
        <taxon>Micromonosporales</taxon>
        <taxon>Micromonosporaceae</taxon>
        <taxon>Dactylosporangium</taxon>
    </lineage>
</organism>
<protein>
    <submittedName>
        <fullName evidence="1">VWA domain-containing protein</fullName>
    </submittedName>
</protein>
<dbReference type="RefSeq" id="WP_380124314.1">
    <property type="nucleotide sequence ID" value="NZ_JBHSIU010000065.1"/>
</dbReference>
<sequence length="532" mass="57205">MPDPSSHLHPTGLTKPDPDWAEWDRAWTREVTKLTGRTDLTVVVAPGAGGTAPACYYPAFRRVEVDAAHIGKPDVADPRRAAHKKIVPTGYGALVHEAGHAAHSLWTAPPGTPPVVSAVADMLEESRAEGRHRARRRGDRRWLRHMVNVLVNEDDAPADDVWHAAYVAGLLLARVDARILTAKDVKAVRAAVTSVLGRKPLARLRDIWREAHTVGDTDAETMIELAWRWCRVLGIDPHTQPATPTADEGEFAGALAAAIGGFLAAAAGLNPATHTAQRIAERHGAPASWTLRDPTTDEQQAARTLAARLRTARTSSVEPATRPSAIPPGRLRARAAITADAQRAAGQLPTAQPWQQRATLPPHKPKLHLAVLVDVSSSMWAFAAPMSSAAWILANAARRTDATVTTLAFGATVTLLVPPHHKPAQVHQMQARDSYERFTEAVKLADQLLNLRHRGTVRMLAVVSDGHYSGHIDAAQRLITTLHRTGCAVLWLHPGDSGSCHTYTHTTTVAVTNPISAIDVIVGAAVTALTQA</sequence>
<gene>
    <name evidence="1" type="ORF">ACFPIJ_42205</name>
</gene>
<keyword evidence="2" id="KW-1185">Reference proteome</keyword>
<proteinExistence type="predicted"/>
<comment type="caution">
    <text evidence="1">The sequence shown here is derived from an EMBL/GenBank/DDBJ whole genome shotgun (WGS) entry which is preliminary data.</text>
</comment>
<evidence type="ECO:0000313" key="2">
    <source>
        <dbReference type="Proteomes" id="UP001595912"/>
    </source>
</evidence>
<reference evidence="2" key="1">
    <citation type="journal article" date="2019" name="Int. J. Syst. Evol. Microbiol.">
        <title>The Global Catalogue of Microorganisms (GCM) 10K type strain sequencing project: providing services to taxonomists for standard genome sequencing and annotation.</title>
        <authorList>
            <consortium name="The Broad Institute Genomics Platform"/>
            <consortium name="The Broad Institute Genome Sequencing Center for Infectious Disease"/>
            <person name="Wu L."/>
            <person name="Ma J."/>
        </authorList>
    </citation>
    <scope>NUCLEOTIDE SEQUENCE [LARGE SCALE GENOMIC DNA]</scope>
    <source>
        <strain evidence="2">CGMCC 4.7152</strain>
    </source>
</reference>
<dbReference type="EMBL" id="JBHSIU010000065">
    <property type="protein sequence ID" value="MFC5004428.1"/>
    <property type="molecule type" value="Genomic_DNA"/>
</dbReference>
<evidence type="ECO:0000313" key="1">
    <source>
        <dbReference type="EMBL" id="MFC5004428.1"/>
    </source>
</evidence>
<name>A0ABV9WAT6_9ACTN</name>
<dbReference type="SUPFAM" id="SSF53300">
    <property type="entry name" value="vWA-like"/>
    <property type="match status" value="1"/>
</dbReference>
<dbReference type="InterPro" id="IPR008912">
    <property type="entry name" value="Uncharacterised_CoxE"/>
</dbReference>
<accession>A0ABV9WAT6</accession>
<dbReference type="Pfam" id="PF05762">
    <property type="entry name" value="VWA_CoxE"/>
    <property type="match status" value="1"/>
</dbReference>
<dbReference type="Proteomes" id="UP001595912">
    <property type="component" value="Unassembled WGS sequence"/>
</dbReference>